<evidence type="ECO:0000256" key="1">
    <source>
        <dbReference type="SAM" id="Coils"/>
    </source>
</evidence>
<keyword evidence="1" id="KW-0175">Coiled coil</keyword>
<evidence type="ECO:0000313" key="4">
    <source>
        <dbReference type="Proteomes" id="UP000830835"/>
    </source>
</evidence>
<sequence length="261" mass="30203">MDYYRMFYPVGGAGLFLVVFGGILFGIFRALNLQIGELADWAIGIASFWWLVVIITIPWTIYFQAKAVHREAQVSQQRGIPVEAEAFTYIRKLTYWSLRIAIALHLVSAMVFYGLAFWQITPIGYVSSVAALLLTALRPALRGYEYLADRLTQLQRQILVPREDAIELAFQVKNLKRQVEVMQNQLDPHYPNSWAQREEETRRYLRQELATTQAQVEQLRASNDLDHEQLRREAQQAVAQLSIDSQFLSHVREILRFVKEA</sequence>
<dbReference type="Proteomes" id="UP000830835">
    <property type="component" value="Unassembled WGS sequence"/>
</dbReference>
<proteinExistence type="predicted"/>
<organism evidence="3 4">
    <name type="scientific">Thermostichus vulcanus str. 'Rupite'</name>
    <dbReference type="NCBI Taxonomy" id="2813851"/>
    <lineage>
        <taxon>Bacteria</taxon>
        <taxon>Bacillati</taxon>
        <taxon>Cyanobacteriota</taxon>
        <taxon>Cyanophyceae</taxon>
        <taxon>Thermostichales</taxon>
        <taxon>Thermostichaceae</taxon>
        <taxon>Thermostichus</taxon>
    </lineage>
</organism>
<feature type="transmembrane region" description="Helical" evidence="2">
    <location>
        <begin position="7"/>
        <end position="29"/>
    </location>
</feature>
<feature type="transmembrane region" description="Helical" evidence="2">
    <location>
        <begin position="41"/>
        <end position="63"/>
    </location>
</feature>
<evidence type="ECO:0000313" key="3">
    <source>
        <dbReference type="EMBL" id="MCJ2542824.1"/>
    </source>
</evidence>
<keyword evidence="2" id="KW-0472">Membrane</keyword>
<gene>
    <name evidence="3" type="ORF">JX360_07875</name>
</gene>
<name>A0ABT0CAL1_THEVL</name>
<protein>
    <submittedName>
        <fullName evidence="3">Uncharacterized protein</fullName>
    </submittedName>
</protein>
<dbReference type="RefSeq" id="WP_244350104.1">
    <property type="nucleotide sequence ID" value="NZ_JAFIRA010000016.1"/>
</dbReference>
<reference evidence="3" key="1">
    <citation type="submission" date="2021-02" db="EMBL/GenBank/DDBJ databases">
        <title>The CRISPR/cas machinery reduction and long-range gene transfer in the hot spring cyanobacterium Synechococcus.</title>
        <authorList>
            <person name="Dvorak P."/>
            <person name="Jahodarova E."/>
            <person name="Hasler P."/>
            <person name="Poulickova A."/>
        </authorList>
    </citation>
    <scope>NUCLEOTIDE SEQUENCE</scope>
    <source>
        <strain evidence="3">Rupite</strain>
    </source>
</reference>
<keyword evidence="4" id="KW-1185">Reference proteome</keyword>
<dbReference type="EMBL" id="JAFIRA010000016">
    <property type="protein sequence ID" value="MCJ2542824.1"/>
    <property type="molecule type" value="Genomic_DNA"/>
</dbReference>
<evidence type="ECO:0000256" key="2">
    <source>
        <dbReference type="SAM" id="Phobius"/>
    </source>
</evidence>
<feature type="transmembrane region" description="Helical" evidence="2">
    <location>
        <begin position="122"/>
        <end position="141"/>
    </location>
</feature>
<keyword evidence="2" id="KW-0812">Transmembrane</keyword>
<feature type="transmembrane region" description="Helical" evidence="2">
    <location>
        <begin position="96"/>
        <end position="116"/>
    </location>
</feature>
<feature type="coiled-coil region" evidence="1">
    <location>
        <begin position="165"/>
        <end position="222"/>
    </location>
</feature>
<accession>A0ABT0CAL1</accession>
<comment type="caution">
    <text evidence="3">The sequence shown here is derived from an EMBL/GenBank/DDBJ whole genome shotgun (WGS) entry which is preliminary data.</text>
</comment>
<keyword evidence="2" id="KW-1133">Transmembrane helix</keyword>